<keyword evidence="1" id="KW-0349">Heme</keyword>
<dbReference type="GO" id="GO:0020037">
    <property type="term" value="F:heme binding"/>
    <property type="evidence" value="ECO:0007669"/>
    <property type="project" value="InterPro"/>
</dbReference>
<evidence type="ECO:0000256" key="1">
    <source>
        <dbReference type="RuleBase" id="RU000356"/>
    </source>
</evidence>
<dbReference type="SUPFAM" id="SSF46458">
    <property type="entry name" value="Globin-like"/>
    <property type="match status" value="1"/>
</dbReference>
<sequence>VPCPFQVSVVVVVRNRDRYYKEGPRSDSCIRVNETTFGRSNFTVCCCSSSVEDEPPIKIDSYCTNRSFLLSSEDLRRVLSSWKSILHKDVLINRILKNILLSSDNIRQVFRLHMCSVEDLDRHPRFERHCKSLLLFMNIIILKLKTGPNKLIDLTQEVGQKHVSFREVVFDAEYWLTFKRAIHEDEKDRQLTKEAWNRLMTFLILEIKDAFLKHIQVRGPGFGDKLMQMDLLQETLQQELNGSHQILRSLSIA</sequence>
<dbReference type="Gene3D" id="1.10.490.10">
    <property type="entry name" value="Globins"/>
    <property type="match status" value="1"/>
</dbReference>
<gene>
    <name evidence="3" type="ORF">SBAD_LOCUS8884</name>
</gene>
<reference evidence="5" key="1">
    <citation type="submission" date="2016-06" db="UniProtKB">
        <authorList>
            <consortium name="WormBaseParasite"/>
        </authorList>
    </citation>
    <scope>IDENTIFICATION</scope>
</reference>
<evidence type="ECO:0000313" key="4">
    <source>
        <dbReference type="Proteomes" id="UP000270296"/>
    </source>
</evidence>
<keyword evidence="1" id="KW-0479">Metal-binding</keyword>
<protein>
    <submittedName>
        <fullName evidence="5">GLOBIN domain-containing protein</fullName>
    </submittedName>
</protein>
<keyword evidence="1" id="KW-0813">Transport</keyword>
<dbReference type="PROSITE" id="PS01033">
    <property type="entry name" value="GLOBIN"/>
    <property type="match status" value="1"/>
</dbReference>
<dbReference type="GO" id="GO:0019825">
    <property type="term" value="F:oxygen binding"/>
    <property type="evidence" value="ECO:0007669"/>
    <property type="project" value="InterPro"/>
</dbReference>
<keyword evidence="4" id="KW-1185">Reference proteome</keyword>
<accession>A0A183IZ38</accession>
<dbReference type="Proteomes" id="UP000270296">
    <property type="component" value="Unassembled WGS sequence"/>
</dbReference>
<dbReference type="WBParaSite" id="SBAD_0000920701-mRNA-1">
    <property type="protein sequence ID" value="SBAD_0000920701-mRNA-1"/>
    <property type="gene ID" value="SBAD_0000920701"/>
</dbReference>
<evidence type="ECO:0000313" key="5">
    <source>
        <dbReference type="WBParaSite" id="SBAD_0000920701-mRNA-1"/>
    </source>
</evidence>
<dbReference type="OrthoDB" id="5914987at2759"/>
<dbReference type="InterPro" id="IPR009050">
    <property type="entry name" value="Globin-like_sf"/>
</dbReference>
<reference evidence="3 4" key="2">
    <citation type="submission" date="2018-11" db="EMBL/GenBank/DDBJ databases">
        <authorList>
            <consortium name="Pathogen Informatics"/>
        </authorList>
    </citation>
    <scope>NUCLEOTIDE SEQUENCE [LARGE SCALE GENOMIC DNA]</scope>
</reference>
<evidence type="ECO:0000313" key="3">
    <source>
        <dbReference type="EMBL" id="VDP19912.1"/>
    </source>
</evidence>
<comment type="similarity">
    <text evidence="1">Belongs to the globin family.</text>
</comment>
<dbReference type="InterPro" id="IPR044399">
    <property type="entry name" value="Mb-like_M"/>
</dbReference>
<evidence type="ECO:0000259" key="2">
    <source>
        <dbReference type="PROSITE" id="PS01033"/>
    </source>
</evidence>
<dbReference type="AlphaFoldDB" id="A0A183IZ38"/>
<dbReference type="GO" id="GO:0005344">
    <property type="term" value="F:oxygen carrier activity"/>
    <property type="evidence" value="ECO:0007669"/>
    <property type="project" value="UniProtKB-KW"/>
</dbReference>
<dbReference type="Pfam" id="PF00042">
    <property type="entry name" value="Globin"/>
    <property type="match status" value="1"/>
</dbReference>
<proteinExistence type="inferred from homology"/>
<organism evidence="5">
    <name type="scientific">Soboliphyme baturini</name>
    <dbReference type="NCBI Taxonomy" id="241478"/>
    <lineage>
        <taxon>Eukaryota</taxon>
        <taxon>Metazoa</taxon>
        <taxon>Ecdysozoa</taxon>
        <taxon>Nematoda</taxon>
        <taxon>Enoplea</taxon>
        <taxon>Dorylaimia</taxon>
        <taxon>Dioctophymatida</taxon>
        <taxon>Dioctophymatoidea</taxon>
        <taxon>Soboliphymatidae</taxon>
        <taxon>Soboliphyme</taxon>
    </lineage>
</organism>
<dbReference type="InterPro" id="IPR000971">
    <property type="entry name" value="Globin"/>
</dbReference>
<keyword evidence="1" id="KW-0561">Oxygen transport</keyword>
<name>A0A183IZ38_9BILA</name>
<feature type="domain" description="Globin" evidence="2">
    <location>
        <begin position="69"/>
        <end position="212"/>
    </location>
</feature>
<dbReference type="InterPro" id="IPR012292">
    <property type="entry name" value="Globin/Proto"/>
</dbReference>
<dbReference type="CDD" id="cd01040">
    <property type="entry name" value="Mb-like"/>
    <property type="match status" value="1"/>
</dbReference>
<keyword evidence="1" id="KW-0408">Iron</keyword>
<dbReference type="EMBL" id="UZAM01012075">
    <property type="protein sequence ID" value="VDP19912.1"/>
    <property type="molecule type" value="Genomic_DNA"/>
</dbReference>